<name>A0AAD6PY55_9ROSI</name>
<accession>A0AAD6PY55</accession>
<reference evidence="1" key="1">
    <citation type="journal article" date="2023" name="Mol. Ecol. Resour.">
        <title>Chromosome-level genome assembly of a triploid poplar Populus alba 'Berolinensis'.</title>
        <authorList>
            <person name="Chen S."/>
            <person name="Yu Y."/>
            <person name="Wang X."/>
            <person name="Wang S."/>
            <person name="Zhang T."/>
            <person name="Zhou Y."/>
            <person name="He R."/>
            <person name="Meng N."/>
            <person name="Wang Y."/>
            <person name="Liu W."/>
            <person name="Liu Z."/>
            <person name="Liu J."/>
            <person name="Guo Q."/>
            <person name="Huang H."/>
            <person name="Sederoff R.R."/>
            <person name="Wang G."/>
            <person name="Qu G."/>
            <person name="Chen S."/>
        </authorList>
    </citation>
    <scope>NUCLEOTIDE SEQUENCE</scope>
    <source>
        <strain evidence="1">SC-2020</strain>
    </source>
</reference>
<protein>
    <submittedName>
        <fullName evidence="1">Uncharacterized protein</fullName>
    </submittedName>
</protein>
<comment type="caution">
    <text evidence="1">The sequence shown here is derived from an EMBL/GenBank/DDBJ whole genome shotgun (WGS) entry which is preliminary data.</text>
</comment>
<gene>
    <name evidence="1" type="ORF">NC653_035266</name>
</gene>
<proteinExistence type="predicted"/>
<keyword evidence="2" id="KW-1185">Reference proteome</keyword>
<evidence type="ECO:0000313" key="2">
    <source>
        <dbReference type="Proteomes" id="UP001164929"/>
    </source>
</evidence>
<dbReference type="Proteomes" id="UP001164929">
    <property type="component" value="Chromosome 15"/>
</dbReference>
<dbReference type="AlphaFoldDB" id="A0AAD6PY55"/>
<dbReference type="EMBL" id="JAQIZT010000015">
    <property type="protein sequence ID" value="KAJ6970940.1"/>
    <property type="molecule type" value="Genomic_DNA"/>
</dbReference>
<sequence>MEKPVPVQELLVPNMGLTGTITGGGVLVQMKDGVTGLVRGGHIMGSGEVLGLGLVLEAGRDQGMVMGLEVVALKVAGMVLEVGPVILLVVA</sequence>
<evidence type="ECO:0000313" key="1">
    <source>
        <dbReference type="EMBL" id="KAJ6970940.1"/>
    </source>
</evidence>
<organism evidence="1 2">
    <name type="scientific">Populus alba x Populus x berolinensis</name>
    <dbReference type="NCBI Taxonomy" id="444605"/>
    <lineage>
        <taxon>Eukaryota</taxon>
        <taxon>Viridiplantae</taxon>
        <taxon>Streptophyta</taxon>
        <taxon>Embryophyta</taxon>
        <taxon>Tracheophyta</taxon>
        <taxon>Spermatophyta</taxon>
        <taxon>Magnoliopsida</taxon>
        <taxon>eudicotyledons</taxon>
        <taxon>Gunneridae</taxon>
        <taxon>Pentapetalae</taxon>
        <taxon>rosids</taxon>
        <taxon>fabids</taxon>
        <taxon>Malpighiales</taxon>
        <taxon>Salicaceae</taxon>
        <taxon>Saliceae</taxon>
        <taxon>Populus</taxon>
    </lineage>
</organism>